<comment type="catalytic activity">
    <reaction evidence="3">
        <text>nitrite + NADP(+) + H2O = nitrate + NADPH + H(+)</text>
        <dbReference type="Rhea" id="RHEA:19061"/>
        <dbReference type="ChEBI" id="CHEBI:15377"/>
        <dbReference type="ChEBI" id="CHEBI:15378"/>
        <dbReference type="ChEBI" id="CHEBI:16301"/>
        <dbReference type="ChEBI" id="CHEBI:17632"/>
        <dbReference type="ChEBI" id="CHEBI:57783"/>
        <dbReference type="ChEBI" id="CHEBI:58349"/>
        <dbReference type="EC" id="1.7.1.3"/>
    </reaction>
</comment>
<dbReference type="InterPro" id="IPR000572">
    <property type="entry name" value="OxRdtase_Mopterin-bd_dom"/>
</dbReference>
<dbReference type="PRINTS" id="PR00363">
    <property type="entry name" value="CYTOCHROMEB5"/>
</dbReference>
<dbReference type="Pfam" id="PF00173">
    <property type="entry name" value="Cyt-b5"/>
    <property type="match status" value="1"/>
</dbReference>
<dbReference type="InterPro" id="IPR001199">
    <property type="entry name" value="Cyt_B5-like_heme/steroid-bd"/>
</dbReference>
<dbReference type="SMART" id="SM01117">
    <property type="entry name" value="Cyt-b5"/>
    <property type="match status" value="1"/>
</dbReference>
<comment type="caution">
    <text evidence="5">The sequence shown here is derived from an EMBL/GenBank/DDBJ whole genome shotgun (WGS) entry which is preliminary data.</text>
</comment>
<dbReference type="SUPFAM" id="SSF56524">
    <property type="entry name" value="Oxidoreductase molybdopterin-binding domain"/>
    <property type="match status" value="1"/>
</dbReference>
<dbReference type="Gene3D" id="3.10.120.10">
    <property type="entry name" value="Cytochrome b5-like heme/steroid binding domain"/>
    <property type="match status" value="1"/>
</dbReference>
<evidence type="ECO:0000259" key="4">
    <source>
        <dbReference type="PROSITE" id="PS50255"/>
    </source>
</evidence>
<organism evidence="5 6">
    <name type="scientific">Phlyctema vagabunda</name>
    <dbReference type="NCBI Taxonomy" id="108571"/>
    <lineage>
        <taxon>Eukaryota</taxon>
        <taxon>Fungi</taxon>
        <taxon>Dikarya</taxon>
        <taxon>Ascomycota</taxon>
        <taxon>Pezizomycotina</taxon>
        <taxon>Leotiomycetes</taxon>
        <taxon>Helotiales</taxon>
        <taxon>Dermateaceae</taxon>
        <taxon>Phlyctema</taxon>
    </lineage>
</organism>
<dbReference type="InterPro" id="IPR008335">
    <property type="entry name" value="Mopterin_OxRdtase_euk"/>
</dbReference>
<evidence type="ECO:0000313" key="6">
    <source>
        <dbReference type="Proteomes" id="UP001629113"/>
    </source>
</evidence>
<evidence type="ECO:0000256" key="2">
    <source>
        <dbReference type="ARBA" id="ARBA00015499"/>
    </source>
</evidence>
<dbReference type="PROSITE" id="PS50255">
    <property type="entry name" value="CYTOCHROME_B5_2"/>
    <property type="match status" value="1"/>
</dbReference>
<dbReference type="EMBL" id="JBFCZG010000008">
    <property type="protein sequence ID" value="KAL3419115.1"/>
    <property type="molecule type" value="Genomic_DNA"/>
</dbReference>
<evidence type="ECO:0000313" key="5">
    <source>
        <dbReference type="EMBL" id="KAL3419115.1"/>
    </source>
</evidence>
<name>A0ABR4P734_9HELO</name>
<dbReference type="PANTHER" id="PTHR19372">
    <property type="entry name" value="SULFITE REDUCTASE"/>
    <property type="match status" value="1"/>
</dbReference>
<proteinExistence type="predicted"/>
<dbReference type="EC" id="1.7.1.3" evidence="1"/>
<dbReference type="SUPFAM" id="SSF55856">
    <property type="entry name" value="Cytochrome b5-like heme/steroid binding domain"/>
    <property type="match status" value="1"/>
</dbReference>
<accession>A0ABR4P734</accession>
<dbReference type="Gene3D" id="3.90.420.10">
    <property type="entry name" value="Oxidoreductase, molybdopterin-binding domain"/>
    <property type="match status" value="1"/>
</dbReference>
<dbReference type="Proteomes" id="UP001629113">
    <property type="component" value="Unassembled WGS sequence"/>
</dbReference>
<sequence>MAINMKTPKAILELFGLAKQRALPAHFNRELRRQIGTVPKRRPTHVIRAFVGGTAAAAIFAKTSEASQFESNTTSNESSKEIEAKTKTRGIRLADVKQHNAASGRPLVTKGTSVYDITDWIEAHPGGEVILRAAGGSIDTYWSIFTIHKKQDVYDILEAYKIGEIDEADLVNGKVPAESIDDPFVSDPDRDPSLRTLTARPCNAETSSNGLSHFLTPNKMFYVRNHMWVPVVQEKQYQLEIELSNGDEKSYSLQDLKERFPIHKVTATLQCAGNRRKDMTEHSKPTNGLQ</sequence>
<reference evidence="5 6" key="1">
    <citation type="submission" date="2024-06" db="EMBL/GenBank/DDBJ databases">
        <title>Complete genome of Phlyctema vagabunda strain 19-DSS-EL-015.</title>
        <authorList>
            <person name="Fiorenzani C."/>
        </authorList>
    </citation>
    <scope>NUCLEOTIDE SEQUENCE [LARGE SCALE GENOMIC DNA]</scope>
    <source>
        <strain evidence="5 6">19-DSS-EL-015</strain>
    </source>
</reference>
<gene>
    <name evidence="5" type="ORF">PVAG01_09337</name>
</gene>
<protein>
    <recommendedName>
        <fullName evidence="2">Nitrate reductase [NADPH]</fullName>
        <ecNumber evidence="1">1.7.1.3</ecNumber>
    </recommendedName>
</protein>
<evidence type="ECO:0000256" key="3">
    <source>
        <dbReference type="ARBA" id="ARBA00049155"/>
    </source>
</evidence>
<evidence type="ECO:0000256" key="1">
    <source>
        <dbReference type="ARBA" id="ARBA00012673"/>
    </source>
</evidence>
<feature type="domain" description="Cytochrome b5 heme-binding" evidence="4">
    <location>
        <begin position="88"/>
        <end position="166"/>
    </location>
</feature>
<dbReference type="Pfam" id="PF00174">
    <property type="entry name" value="Oxidored_molyb"/>
    <property type="match status" value="1"/>
</dbReference>
<keyword evidence="6" id="KW-1185">Reference proteome</keyword>
<dbReference type="PRINTS" id="PR00407">
    <property type="entry name" value="EUMOPTERIN"/>
</dbReference>
<dbReference type="InterPro" id="IPR036374">
    <property type="entry name" value="OxRdtase_Mopterin-bd_sf"/>
</dbReference>
<dbReference type="PANTHER" id="PTHR19372:SF7">
    <property type="entry name" value="SULFITE OXIDASE, MITOCHONDRIAL"/>
    <property type="match status" value="1"/>
</dbReference>
<dbReference type="InterPro" id="IPR036400">
    <property type="entry name" value="Cyt_B5-like_heme/steroid_sf"/>
</dbReference>